<dbReference type="RefSeq" id="WP_154554925.1">
    <property type="nucleotide sequence ID" value="NZ_VUNA01000022.1"/>
</dbReference>
<comment type="similarity">
    <text evidence="2">Belongs to the diacylglycerol/lipid kinase family.</text>
</comment>
<comment type="cofactor">
    <cofactor evidence="1">
        <name>Mg(2+)</name>
        <dbReference type="ChEBI" id="CHEBI:18420"/>
    </cofactor>
</comment>
<dbReference type="SUPFAM" id="SSF111331">
    <property type="entry name" value="NAD kinase/diacylglycerol kinase-like"/>
    <property type="match status" value="1"/>
</dbReference>
<protein>
    <recommendedName>
        <fullName evidence="9">DAGKc domain-containing protein</fullName>
    </recommendedName>
</protein>
<dbReference type="InterPro" id="IPR045540">
    <property type="entry name" value="YegS/DAGK_C"/>
</dbReference>
<keyword evidence="3" id="KW-0808">Transferase</keyword>
<dbReference type="InterPro" id="IPR016064">
    <property type="entry name" value="NAD/diacylglycerol_kinase_sf"/>
</dbReference>
<dbReference type="GO" id="GO:0004143">
    <property type="term" value="F:ATP-dependent diacylglycerol kinase activity"/>
    <property type="evidence" value="ECO:0007669"/>
    <property type="project" value="TreeGrafter"/>
</dbReference>
<dbReference type="GO" id="GO:0005524">
    <property type="term" value="F:ATP binding"/>
    <property type="evidence" value="ECO:0007669"/>
    <property type="project" value="UniProtKB-KW"/>
</dbReference>
<dbReference type="PROSITE" id="PS50146">
    <property type="entry name" value="DAGK"/>
    <property type="match status" value="1"/>
</dbReference>
<comment type="caution">
    <text evidence="10">The sequence shown here is derived from an EMBL/GenBank/DDBJ whole genome shotgun (WGS) entry which is preliminary data.</text>
</comment>
<evidence type="ECO:0000256" key="5">
    <source>
        <dbReference type="ARBA" id="ARBA00022777"/>
    </source>
</evidence>
<dbReference type="SMART" id="SM00046">
    <property type="entry name" value="DAGKc"/>
    <property type="match status" value="1"/>
</dbReference>
<keyword evidence="6" id="KW-0067">ATP-binding</keyword>
<dbReference type="Gene3D" id="3.40.50.10330">
    <property type="entry name" value="Probable inorganic polyphosphate/atp-NAD kinase, domain 1"/>
    <property type="match status" value="1"/>
</dbReference>
<evidence type="ECO:0000256" key="7">
    <source>
        <dbReference type="ARBA" id="ARBA00023209"/>
    </source>
</evidence>
<keyword evidence="7" id="KW-0443">Lipid metabolism</keyword>
<organism evidence="10 11">
    <name type="scientific">Mogibacterium kristiansenii</name>
    <dbReference type="NCBI Taxonomy" id="2606708"/>
    <lineage>
        <taxon>Bacteria</taxon>
        <taxon>Bacillati</taxon>
        <taxon>Bacillota</taxon>
        <taxon>Clostridia</taxon>
        <taxon>Peptostreptococcales</taxon>
        <taxon>Anaerovoracaceae</taxon>
        <taxon>Mogibacterium</taxon>
    </lineage>
</organism>
<dbReference type="GO" id="GO:0008654">
    <property type="term" value="P:phospholipid biosynthetic process"/>
    <property type="evidence" value="ECO:0007669"/>
    <property type="project" value="UniProtKB-KW"/>
</dbReference>
<dbReference type="Pfam" id="PF19279">
    <property type="entry name" value="YegS_C"/>
    <property type="match status" value="1"/>
</dbReference>
<dbReference type="InterPro" id="IPR017438">
    <property type="entry name" value="ATP-NAD_kinase_N"/>
</dbReference>
<dbReference type="AlphaFoldDB" id="A0A6N7XPE1"/>
<evidence type="ECO:0000256" key="1">
    <source>
        <dbReference type="ARBA" id="ARBA00001946"/>
    </source>
</evidence>
<gene>
    <name evidence="10" type="ORF">FYJ65_08600</name>
</gene>
<evidence type="ECO:0000256" key="3">
    <source>
        <dbReference type="ARBA" id="ARBA00022679"/>
    </source>
</evidence>
<keyword evidence="4" id="KW-0547">Nucleotide-binding</keyword>
<dbReference type="InterPro" id="IPR050187">
    <property type="entry name" value="Lipid_Phosphate_FormReg"/>
</dbReference>
<reference evidence="10 11" key="1">
    <citation type="submission" date="2019-08" db="EMBL/GenBank/DDBJ databases">
        <title>In-depth cultivation of the pig gut microbiome towards novel bacterial diversity and tailored functional studies.</title>
        <authorList>
            <person name="Wylensek D."/>
            <person name="Hitch T.C.A."/>
            <person name="Clavel T."/>
        </authorList>
    </citation>
    <scope>NUCLEOTIDE SEQUENCE [LARGE SCALE GENOMIC DNA]</scope>
    <source>
        <strain evidence="10 11">WCA-MUC-591-APC-4B</strain>
    </source>
</reference>
<sequence length="314" mass="34442">MKYAFIVNPASGNGKGATRVREELKAYETDNLRIYCTEGEQDATVLADSIAAAAEKEGETVNVFACGGDGTIQEIAKGLLNHPNARLGIVPVGSGNDYVRCFNHPEHFMNMELQLKAGEREECLRKVDVLEYTWREGEQEMKDYAINGINIGFDGNTAILAHDLKELPLVHGTGSYLLAVLVNLVKKKGTDLQVFADGKEIHNGPLMLATAANGRFCGGGVESCPHALLDNGKIELLLVRNITRRYLMRVFPAFKAGRLETISGVDKYIIPMRAEEVILKPNQGRMKYVADGEIRETGEIKVRVLPGALTVIEP</sequence>
<keyword evidence="5" id="KW-0418">Kinase</keyword>
<dbReference type="InterPro" id="IPR001206">
    <property type="entry name" value="Diacylglycerol_kinase_cat_dom"/>
</dbReference>
<evidence type="ECO:0000256" key="8">
    <source>
        <dbReference type="ARBA" id="ARBA00023264"/>
    </source>
</evidence>
<feature type="domain" description="DAGKc" evidence="9">
    <location>
        <begin position="1"/>
        <end position="136"/>
    </location>
</feature>
<keyword evidence="11" id="KW-1185">Reference proteome</keyword>
<evidence type="ECO:0000259" key="9">
    <source>
        <dbReference type="PROSITE" id="PS50146"/>
    </source>
</evidence>
<accession>A0A6N7XPE1</accession>
<dbReference type="GO" id="GO:0005886">
    <property type="term" value="C:plasma membrane"/>
    <property type="evidence" value="ECO:0007669"/>
    <property type="project" value="TreeGrafter"/>
</dbReference>
<dbReference type="Gene3D" id="2.60.200.40">
    <property type="match status" value="1"/>
</dbReference>
<dbReference type="EMBL" id="VUNA01000022">
    <property type="protein sequence ID" value="MST71361.1"/>
    <property type="molecule type" value="Genomic_DNA"/>
</dbReference>
<evidence type="ECO:0000256" key="2">
    <source>
        <dbReference type="ARBA" id="ARBA00005983"/>
    </source>
</evidence>
<dbReference type="Pfam" id="PF00781">
    <property type="entry name" value="DAGK_cat"/>
    <property type="match status" value="1"/>
</dbReference>
<keyword evidence="7" id="KW-0444">Lipid biosynthesis</keyword>
<dbReference type="PANTHER" id="PTHR12358:SF106">
    <property type="entry name" value="LIPID KINASE YEGS"/>
    <property type="match status" value="1"/>
</dbReference>
<dbReference type="Proteomes" id="UP000469424">
    <property type="component" value="Unassembled WGS sequence"/>
</dbReference>
<dbReference type="PANTHER" id="PTHR12358">
    <property type="entry name" value="SPHINGOSINE KINASE"/>
    <property type="match status" value="1"/>
</dbReference>
<name>A0A6N7XPE1_9FIRM</name>
<proteinExistence type="inferred from homology"/>
<evidence type="ECO:0000256" key="4">
    <source>
        <dbReference type="ARBA" id="ARBA00022741"/>
    </source>
</evidence>
<evidence type="ECO:0000256" key="6">
    <source>
        <dbReference type="ARBA" id="ARBA00022840"/>
    </source>
</evidence>
<evidence type="ECO:0000313" key="10">
    <source>
        <dbReference type="EMBL" id="MST71361.1"/>
    </source>
</evidence>
<evidence type="ECO:0000313" key="11">
    <source>
        <dbReference type="Proteomes" id="UP000469424"/>
    </source>
</evidence>
<keyword evidence="7" id="KW-0594">Phospholipid biosynthesis</keyword>
<keyword evidence="8" id="KW-1208">Phospholipid metabolism</keyword>